<dbReference type="PROSITE" id="PS51257">
    <property type="entry name" value="PROKAR_LIPOPROTEIN"/>
    <property type="match status" value="1"/>
</dbReference>
<dbReference type="Gene3D" id="1.10.287.470">
    <property type="entry name" value="Helix hairpin bin"/>
    <property type="match status" value="1"/>
</dbReference>
<dbReference type="InterPro" id="IPR006143">
    <property type="entry name" value="RND_pump_MFP"/>
</dbReference>
<sequence length="400" mass="45323">MKQFFKALLMTLMMIFLIGCSTEDHQGLNEERMAAVRVAKTEESEMPTTIMYIGTVDSKEITSYSFITGGKLHKAYIKKGDKVEPGDKLAELEQTDFQYSLRMAEGEMLAAEAQYHKAEKGVSQEELERMRIDVKQSEGVFKYWERLYENMKVLYEAGGISKIDLDDTKLAYDDAKYGLKKAKEYLREMERGSGDEDKRTIKAQYQTAKANYDLYRKALEDTVLYANQEGIVVDLLFKENEIVEAGMPVAVIRSGKQVVHIGIPQQDLKRIHTGMDVMVDVDGQKAKGSITYIAEAPDLATRTYPAEIEVSEKQFRLGTIAKAEVAVGMEKGIWIPMTSVFSHGEDYVYIIKENRAFKRTIELLYNYNDKMLVKGIEAGELLAINGMQNLNDGSKVHIVE</sequence>
<dbReference type="GO" id="GO:0015562">
    <property type="term" value="F:efflux transmembrane transporter activity"/>
    <property type="evidence" value="ECO:0007669"/>
    <property type="project" value="TreeGrafter"/>
</dbReference>
<proteinExistence type="inferred from homology"/>
<dbReference type="Proteomes" id="UP000199568">
    <property type="component" value="Unassembled WGS sequence"/>
</dbReference>
<evidence type="ECO:0000259" key="2">
    <source>
        <dbReference type="Pfam" id="PF25881"/>
    </source>
</evidence>
<dbReference type="Gene3D" id="2.40.420.20">
    <property type="match status" value="1"/>
</dbReference>
<keyword evidence="4" id="KW-1185">Reference proteome</keyword>
<dbReference type="Gene3D" id="2.40.50.100">
    <property type="match status" value="1"/>
</dbReference>
<protein>
    <submittedName>
        <fullName evidence="3">RND family efflux transporter, MFP subunit</fullName>
    </submittedName>
</protein>
<dbReference type="InterPro" id="IPR059052">
    <property type="entry name" value="HH_YbhG-like"/>
</dbReference>
<dbReference type="PANTHER" id="PTHR30469">
    <property type="entry name" value="MULTIDRUG RESISTANCE PROTEIN MDTA"/>
    <property type="match status" value="1"/>
</dbReference>
<evidence type="ECO:0000313" key="4">
    <source>
        <dbReference type="Proteomes" id="UP000199568"/>
    </source>
</evidence>
<dbReference type="Pfam" id="PF25881">
    <property type="entry name" value="HH_YBHG"/>
    <property type="match status" value="1"/>
</dbReference>
<name>A0A1I0C6W8_9FIRM</name>
<dbReference type="NCBIfam" id="TIGR01730">
    <property type="entry name" value="RND_mfp"/>
    <property type="match status" value="1"/>
</dbReference>
<comment type="similarity">
    <text evidence="1">Belongs to the membrane fusion protein (MFP) (TC 8.A.1) family.</text>
</comment>
<dbReference type="Gene3D" id="2.40.30.170">
    <property type="match status" value="1"/>
</dbReference>
<evidence type="ECO:0000313" key="3">
    <source>
        <dbReference type="EMBL" id="SET15110.1"/>
    </source>
</evidence>
<dbReference type="PANTHER" id="PTHR30469:SF20">
    <property type="entry name" value="EFFLUX RND TRANSPORTER PERIPLASMIC ADAPTOR SUBUNIT"/>
    <property type="match status" value="1"/>
</dbReference>
<dbReference type="OrthoDB" id="2015187at2"/>
<dbReference type="RefSeq" id="WP_090441679.1">
    <property type="nucleotide sequence ID" value="NZ_FOHU01000005.1"/>
</dbReference>
<dbReference type="STRING" id="426128.SAMN05660297_01505"/>
<dbReference type="GO" id="GO:1990281">
    <property type="term" value="C:efflux pump complex"/>
    <property type="evidence" value="ECO:0007669"/>
    <property type="project" value="TreeGrafter"/>
</dbReference>
<organism evidence="3 4">
    <name type="scientific">Natronincola peptidivorans</name>
    <dbReference type="NCBI Taxonomy" id="426128"/>
    <lineage>
        <taxon>Bacteria</taxon>
        <taxon>Bacillati</taxon>
        <taxon>Bacillota</taxon>
        <taxon>Clostridia</taxon>
        <taxon>Peptostreptococcales</taxon>
        <taxon>Natronincolaceae</taxon>
        <taxon>Natronincola</taxon>
    </lineage>
</organism>
<reference evidence="3 4" key="1">
    <citation type="submission" date="2016-10" db="EMBL/GenBank/DDBJ databases">
        <authorList>
            <person name="de Groot N.N."/>
        </authorList>
    </citation>
    <scope>NUCLEOTIDE SEQUENCE [LARGE SCALE GENOMIC DNA]</scope>
    <source>
        <strain evidence="3 4">DSM 18979</strain>
    </source>
</reference>
<dbReference type="AlphaFoldDB" id="A0A1I0C6W8"/>
<accession>A0A1I0C6W8</accession>
<gene>
    <name evidence="3" type="ORF">SAMN05660297_01505</name>
</gene>
<dbReference type="SUPFAM" id="SSF111369">
    <property type="entry name" value="HlyD-like secretion proteins"/>
    <property type="match status" value="1"/>
</dbReference>
<feature type="domain" description="YbhG-like alpha-helical hairpin" evidence="2">
    <location>
        <begin position="92"/>
        <end position="212"/>
    </location>
</feature>
<dbReference type="EMBL" id="FOHU01000005">
    <property type="protein sequence ID" value="SET15110.1"/>
    <property type="molecule type" value="Genomic_DNA"/>
</dbReference>
<evidence type="ECO:0000256" key="1">
    <source>
        <dbReference type="ARBA" id="ARBA00009477"/>
    </source>
</evidence>